<feature type="transmembrane region" description="Helical" evidence="1">
    <location>
        <begin position="54"/>
        <end position="73"/>
    </location>
</feature>
<reference evidence="3 4" key="1">
    <citation type="submission" date="2023-06" db="EMBL/GenBank/DDBJ databases">
        <title>Sporosarcina sp. nov., isolated from Korean traditional fermented seafood 'Jeotgal'.</title>
        <authorList>
            <person name="Yang A.I."/>
            <person name="Shin N.-R."/>
        </authorList>
    </citation>
    <scope>NUCLEOTIDE SEQUENCE [LARGE SCALE GENOMIC DNA]</scope>
    <source>
        <strain evidence="3 4">KCTC13119</strain>
    </source>
</reference>
<evidence type="ECO:0000256" key="1">
    <source>
        <dbReference type="SAM" id="Phobius"/>
    </source>
</evidence>
<keyword evidence="1" id="KW-1133">Transmembrane helix</keyword>
<gene>
    <name evidence="3" type="ORF">QT711_12135</name>
</gene>
<accession>A0ABU4GAB6</accession>
<name>A0ABU4GAB6_9BACL</name>
<dbReference type="Pfam" id="PF07670">
    <property type="entry name" value="Gate"/>
    <property type="match status" value="1"/>
</dbReference>
<evidence type="ECO:0000259" key="2">
    <source>
        <dbReference type="Pfam" id="PF07670"/>
    </source>
</evidence>
<feature type="transmembrane region" description="Helical" evidence="1">
    <location>
        <begin position="9"/>
        <end position="27"/>
    </location>
</feature>
<evidence type="ECO:0000313" key="3">
    <source>
        <dbReference type="EMBL" id="MDW0113938.1"/>
    </source>
</evidence>
<dbReference type="RefSeq" id="WP_317944620.1">
    <property type="nucleotide sequence ID" value="NZ_JAUBDI010000011.1"/>
</dbReference>
<keyword evidence="4" id="KW-1185">Reference proteome</keyword>
<feature type="domain" description="Nucleoside transporter/FeoB GTPase Gate" evidence="2">
    <location>
        <begin position="135"/>
        <end position="232"/>
    </location>
</feature>
<feature type="transmembrane region" description="Helical" evidence="1">
    <location>
        <begin position="427"/>
        <end position="449"/>
    </location>
</feature>
<feature type="transmembrane region" description="Helical" evidence="1">
    <location>
        <begin position="132"/>
        <end position="158"/>
    </location>
</feature>
<feature type="transmembrane region" description="Helical" evidence="1">
    <location>
        <begin position="240"/>
        <end position="259"/>
    </location>
</feature>
<feature type="transmembrane region" description="Helical" evidence="1">
    <location>
        <begin position="209"/>
        <end position="228"/>
    </location>
</feature>
<keyword evidence="1" id="KW-0472">Membrane</keyword>
<feature type="transmembrane region" description="Helical" evidence="1">
    <location>
        <begin position="317"/>
        <end position="338"/>
    </location>
</feature>
<dbReference type="Proteomes" id="UP001282284">
    <property type="component" value="Unassembled WGS sequence"/>
</dbReference>
<evidence type="ECO:0000313" key="4">
    <source>
        <dbReference type="Proteomes" id="UP001282284"/>
    </source>
</evidence>
<keyword evidence="1" id="KW-0812">Transmembrane</keyword>
<dbReference type="EMBL" id="JAUBDI010000011">
    <property type="protein sequence ID" value="MDW0113938.1"/>
    <property type="molecule type" value="Genomic_DNA"/>
</dbReference>
<proteinExistence type="predicted"/>
<dbReference type="InterPro" id="IPR011642">
    <property type="entry name" value="Gate_dom"/>
</dbReference>
<comment type="caution">
    <text evidence="3">The sequence shown here is derived from an EMBL/GenBank/DDBJ whole genome shotgun (WGS) entry which is preliminary data.</text>
</comment>
<organism evidence="3 4">
    <name type="scientific">Sporosarcina saromensis</name>
    <dbReference type="NCBI Taxonomy" id="359365"/>
    <lineage>
        <taxon>Bacteria</taxon>
        <taxon>Bacillati</taxon>
        <taxon>Bacillota</taxon>
        <taxon>Bacilli</taxon>
        <taxon>Bacillales</taxon>
        <taxon>Caryophanaceae</taxon>
        <taxon>Sporosarcina</taxon>
    </lineage>
</organism>
<protein>
    <submittedName>
        <fullName evidence="3">YjiH family protein</fullName>
    </submittedName>
</protein>
<feature type="transmembrane region" description="Helical" evidence="1">
    <location>
        <begin position="387"/>
        <end position="407"/>
    </location>
</feature>
<sequence length="450" mass="48996">MKKHSTSTWLYFLVPSILGIILFMIPLKFGDEWKVPIAKFAAILSGWVEPAMPMAAMILISIAAIGSLVFLFVPRSSSKPSLMESLFKVTPFWAITRLVGAIFAIMVTFQVGPEAIWNENTGGLLLAPDGLVSFLFTIFLFAGLLLPLLLNFGLLEFFGTMMVKIMRPLFNLPGRSSIDALASWIGDGTIGVLLTSKQYEEGHYTQREAAIIATTFSVVSITFSLVIIDTVGMSQYFLPFYATVILTGIILALIMPRIYPLRGKKTEYIDGRKFTGSDEKLPAGYNVFSHGLEYALDTASKNRSIGKIFTDGMKNVLDMWIGVAPVVMAFGTIALVLAEYTSVFTILGKPFEPILAVLGIPEAAEAAQTMVVGFADMFLPVILADGVITSPITLFTIATISVVQLIYMSEVGGLILGTKIPLNILDLIIIFLLRTLIALPIVAGVAHLLF</sequence>
<feature type="transmembrane region" description="Helical" evidence="1">
    <location>
        <begin position="94"/>
        <end position="112"/>
    </location>
</feature>